<feature type="compositionally biased region" description="Polar residues" evidence="1">
    <location>
        <begin position="1"/>
        <end position="22"/>
    </location>
</feature>
<keyword evidence="3" id="KW-1185">Reference proteome</keyword>
<feature type="region of interest" description="Disordered" evidence="1">
    <location>
        <begin position="1"/>
        <end position="39"/>
    </location>
</feature>
<accession>A0A0M3KCF4</accession>
<reference evidence="2 3" key="2">
    <citation type="submission" date="2018-11" db="EMBL/GenBank/DDBJ databases">
        <authorList>
            <consortium name="Pathogen Informatics"/>
        </authorList>
    </citation>
    <scope>NUCLEOTIDE SEQUENCE [LARGE SCALE GENOMIC DNA]</scope>
</reference>
<organism evidence="4">
    <name type="scientific">Anisakis simplex</name>
    <name type="common">Herring worm</name>
    <dbReference type="NCBI Taxonomy" id="6269"/>
    <lineage>
        <taxon>Eukaryota</taxon>
        <taxon>Metazoa</taxon>
        <taxon>Ecdysozoa</taxon>
        <taxon>Nematoda</taxon>
        <taxon>Chromadorea</taxon>
        <taxon>Rhabditida</taxon>
        <taxon>Spirurina</taxon>
        <taxon>Ascaridomorpha</taxon>
        <taxon>Ascaridoidea</taxon>
        <taxon>Anisakidae</taxon>
        <taxon>Anisakis</taxon>
        <taxon>Anisakis simplex complex</taxon>
    </lineage>
</organism>
<reference evidence="4" key="1">
    <citation type="submission" date="2017-02" db="UniProtKB">
        <authorList>
            <consortium name="WormBaseParasite"/>
        </authorList>
    </citation>
    <scope>IDENTIFICATION</scope>
</reference>
<dbReference type="Proteomes" id="UP000267096">
    <property type="component" value="Unassembled WGS sequence"/>
</dbReference>
<protein>
    <submittedName>
        <fullName evidence="2 4">Uncharacterized protein</fullName>
    </submittedName>
</protein>
<sequence length="68" mass="7745">MPQLLDASSSPSTINDNKNNRLSVNKGNNSKNNSINSYRGKSYDADYWIQQAEQCKYLPEDEMIILCD</sequence>
<dbReference type="AlphaFoldDB" id="A0A0M3KCF4"/>
<gene>
    <name evidence="2" type="ORF">ASIM_LOCUS18052</name>
</gene>
<feature type="compositionally biased region" description="Low complexity" evidence="1">
    <location>
        <begin position="23"/>
        <end position="37"/>
    </location>
</feature>
<dbReference type="WBParaSite" id="ASIM_0001865401-mRNA-1">
    <property type="protein sequence ID" value="ASIM_0001865401-mRNA-1"/>
    <property type="gene ID" value="ASIM_0001865401"/>
</dbReference>
<name>A0A0M3KCF4_ANISI</name>
<proteinExistence type="predicted"/>
<evidence type="ECO:0000313" key="3">
    <source>
        <dbReference type="Proteomes" id="UP000267096"/>
    </source>
</evidence>
<evidence type="ECO:0000256" key="1">
    <source>
        <dbReference type="SAM" id="MobiDB-lite"/>
    </source>
</evidence>
<evidence type="ECO:0000313" key="2">
    <source>
        <dbReference type="EMBL" id="VDK62947.1"/>
    </source>
</evidence>
<evidence type="ECO:0000313" key="4">
    <source>
        <dbReference type="WBParaSite" id="ASIM_0001865401-mRNA-1"/>
    </source>
</evidence>
<dbReference type="EMBL" id="UYRR01034963">
    <property type="protein sequence ID" value="VDK62947.1"/>
    <property type="molecule type" value="Genomic_DNA"/>
</dbReference>